<evidence type="ECO:0000259" key="5">
    <source>
        <dbReference type="Pfam" id="PF21783"/>
    </source>
</evidence>
<protein>
    <submittedName>
        <fullName evidence="6">DUF305 domain-containing protein</fullName>
    </submittedName>
</protein>
<evidence type="ECO:0000256" key="1">
    <source>
        <dbReference type="ARBA" id="ARBA00022729"/>
    </source>
</evidence>
<proteinExistence type="predicted"/>
<organism evidence="6 7">
    <name type="scientific">Paracoccus contaminans</name>
    <dbReference type="NCBI Taxonomy" id="1945662"/>
    <lineage>
        <taxon>Bacteria</taxon>
        <taxon>Pseudomonadati</taxon>
        <taxon>Pseudomonadota</taxon>
        <taxon>Alphaproteobacteria</taxon>
        <taxon>Rhodobacterales</taxon>
        <taxon>Paracoccaceae</taxon>
        <taxon>Paracoccus</taxon>
    </lineage>
</organism>
<feature type="domain" description="YNCE-like beta-propeller" evidence="5">
    <location>
        <begin position="445"/>
        <end position="513"/>
    </location>
</feature>
<evidence type="ECO:0000313" key="7">
    <source>
        <dbReference type="Proteomes" id="UP000193017"/>
    </source>
</evidence>
<dbReference type="PANTHER" id="PTHR47197:SF3">
    <property type="entry name" value="DIHYDRO-HEME D1 DEHYDROGENASE"/>
    <property type="match status" value="1"/>
</dbReference>
<reference evidence="6 7" key="1">
    <citation type="submission" date="2017-03" db="EMBL/GenBank/DDBJ databases">
        <title>Genome sequence of Paracoccus contaminans isolated from a water microcosm.</title>
        <authorList>
            <person name="Aurass P."/>
            <person name="Karste S."/>
            <person name="Trost E."/>
            <person name="Glaeser S.P."/>
            <person name="Kaempfer P."/>
            <person name="Flieger A."/>
        </authorList>
    </citation>
    <scope>NUCLEOTIDE SEQUENCE [LARGE SCALE GENOMIC DNA]</scope>
    <source>
        <strain evidence="7">RKI 16-01929T\LMG 29738T\CCM 8701T\CIP 111112T</strain>
    </source>
</reference>
<dbReference type="NCBIfam" id="TIGR02276">
    <property type="entry name" value="beta_rpt_yvtn"/>
    <property type="match status" value="4"/>
</dbReference>
<dbReference type="Proteomes" id="UP000193017">
    <property type="component" value="Chromosome"/>
</dbReference>
<dbReference type="AlphaFoldDB" id="A0A1W6CZV6"/>
<feature type="chain" id="PRO_5010886275" evidence="3">
    <location>
        <begin position="26"/>
        <end position="520"/>
    </location>
</feature>
<keyword evidence="1 3" id="KW-0732">Signal</keyword>
<feature type="domain" description="DUF305" evidence="4">
    <location>
        <begin position="135"/>
        <end position="197"/>
    </location>
</feature>
<dbReference type="InterPro" id="IPR005183">
    <property type="entry name" value="DUF305_CopM-like"/>
</dbReference>
<accession>A0A1W6CZV6</accession>
<evidence type="ECO:0000259" key="4">
    <source>
        <dbReference type="Pfam" id="PF03713"/>
    </source>
</evidence>
<feature type="region of interest" description="Disordered" evidence="2">
    <location>
        <begin position="26"/>
        <end position="56"/>
    </location>
</feature>
<keyword evidence="7" id="KW-1185">Reference proteome</keyword>
<dbReference type="InterPro" id="IPR051200">
    <property type="entry name" value="Host-pathogen_enzymatic-act"/>
</dbReference>
<feature type="signal peptide" evidence="3">
    <location>
        <begin position="1"/>
        <end position="25"/>
    </location>
</feature>
<evidence type="ECO:0000256" key="2">
    <source>
        <dbReference type="SAM" id="MobiDB-lite"/>
    </source>
</evidence>
<dbReference type="EMBL" id="CP020612">
    <property type="protein sequence ID" value="ARJ70414.1"/>
    <property type="molecule type" value="Genomic_DNA"/>
</dbReference>
<dbReference type="InterPro" id="IPR012347">
    <property type="entry name" value="Ferritin-like"/>
</dbReference>
<evidence type="ECO:0000256" key="3">
    <source>
        <dbReference type="SAM" id="SignalP"/>
    </source>
</evidence>
<dbReference type="Pfam" id="PF21783">
    <property type="entry name" value="YNCE"/>
    <property type="match status" value="1"/>
</dbReference>
<dbReference type="Pfam" id="PF02239">
    <property type="entry name" value="Cytochrom_D1"/>
    <property type="match status" value="1"/>
</dbReference>
<dbReference type="Pfam" id="PF03713">
    <property type="entry name" value="DUF305"/>
    <property type="match status" value="1"/>
</dbReference>
<dbReference type="InterPro" id="IPR015943">
    <property type="entry name" value="WD40/YVTN_repeat-like_dom_sf"/>
</dbReference>
<evidence type="ECO:0000313" key="6">
    <source>
        <dbReference type="EMBL" id="ARJ70414.1"/>
    </source>
</evidence>
<name>A0A1W6CZV6_9RHOB</name>
<dbReference type="KEGG" id="pcon:B0A89_13000"/>
<dbReference type="Gene3D" id="2.130.10.10">
    <property type="entry name" value="YVTN repeat-like/Quinoprotein amine dehydrogenase"/>
    <property type="match status" value="3"/>
</dbReference>
<dbReference type="InterPro" id="IPR048433">
    <property type="entry name" value="YNCE-like_beta-prop"/>
</dbReference>
<gene>
    <name evidence="6" type="ORF">B0A89_13000</name>
</gene>
<dbReference type="Gene3D" id="1.20.1260.10">
    <property type="match status" value="1"/>
</dbReference>
<dbReference type="SUPFAM" id="SSF50974">
    <property type="entry name" value="Nitrous oxide reductase, N-terminal domain"/>
    <property type="match status" value="1"/>
</dbReference>
<sequence>MKSMNRTAIALSLGVLAGLPGAALAQAGHDAHHPGTPPAQVQQAPVPTPPSGQMAGMQGMMPEQCQAMMQAMAPECMSAMHQMMQGGMMQGMMGAPNEGAAPANESLPEFTRAYVESMNEMHGPMMDGVMADDPDVAFVRGMIPHHQGAIDMARIVQQYGDDPQTRAWADQIIAAQEAEIAEMQAWLEAKAGDAPSPFAQTGGTVYSANEGGNSISAFDLGTGAFVTVTIPVAPHNVDLTPDGKLLLAVGDPAAEGDHGSDGHGHGAEGAAEGLLVILDPRDLSAPTATVTVGSHPAHVVADRQGRAFVSLAGGNEIAVVDLAKAEVIGRIATGDYPHGLRLSPDESQLYVANVEDGSVSVIDTQDLTEVARIPVGAAPVQVGFTPSGDQVYVSLRDENRVAVIDTASREVTNRIDVGPNPIQMVATPDGAYVYVANQGTDAEPNNTVSVIDTATGQVVKTLTTGGGAHGVSVSTDGAFVFVTNIADDTVSIIDVGSQDVVKTLPVGDRPNGIVYGGAAR</sequence>
<dbReference type="InterPro" id="IPR011964">
    <property type="entry name" value="YVTN_b-propeller_repeat"/>
</dbReference>
<dbReference type="OrthoDB" id="145213at2"/>
<dbReference type="STRING" id="1945662.B0A89_13000"/>
<dbReference type="PANTHER" id="PTHR47197">
    <property type="entry name" value="PROTEIN NIRF"/>
    <property type="match status" value="1"/>
</dbReference>
<dbReference type="InterPro" id="IPR011045">
    <property type="entry name" value="N2O_reductase_N"/>
</dbReference>